<dbReference type="RefSeq" id="XP_007771213.1">
    <property type="nucleotide sequence ID" value="XM_007773023.1"/>
</dbReference>
<feature type="region of interest" description="Disordered" evidence="5">
    <location>
        <begin position="1947"/>
        <end position="1983"/>
    </location>
</feature>
<dbReference type="InterPro" id="IPR019819">
    <property type="entry name" value="Carboxylesterase_B_CS"/>
</dbReference>
<evidence type="ECO:0000256" key="5">
    <source>
        <dbReference type="SAM" id="MobiDB-lite"/>
    </source>
</evidence>
<evidence type="ECO:0000256" key="6">
    <source>
        <dbReference type="SAM" id="SignalP"/>
    </source>
</evidence>
<reference evidence="9" key="1">
    <citation type="journal article" date="2012" name="Science">
        <title>The Paleozoic origin of enzymatic lignin decomposition reconstructed from 31 fungal genomes.</title>
        <authorList>
            <person name="Floudas D."/>
            <person name="Binder M."/>
            <person name="Riley R."/>
            <person name="Barry K."/>
            <person name="Blanchette R.A."/>
            <person name="Henrissat B."/>
            <person name="Martinez A.T."/>
            <person name="Otillar R."/>
            <person name="Spatafora J.W."/>
            <person name="Yadav J.S."/>
            <person name="Aerts A."/>
            <person name="Benoit I."/>
            <person name="Boyd A."/>
            <person name="Carlson A."/>
            <person name="Copeland A."/>
            <person name="Coutinho P.M."/>
            <person name="de Vries R.P."/>
            <person name="Ferreira P."/>
            <person name="Findley K."/>
            <person name="Foster B."/>
            <person name="Gaskell J."/>
            <person name="Glotzer D."/>
            <person name="Gorecki P."/>
            <person name="Heitman J."/>
            <person name="Hesse C."/>
            <person name="Hori C."/>
            <person name="Igarashi K."/>
            <person name="Jurgens J.A."/>
            <person name="Kallen N."/>
            <person name="Kersten P."/>
            <person name="Kohler A."/>
            <person name="Kuees U."/>
            <person name="Kumar T.K.A."/>
            <person name="Kuo A."/>
            <person name="LaButti K."/>
            <person name="Larrondo L.F."/>
            <person name="Lindquist E."/>
            <person name="Ling A."/>
            <person name="Lombard V."/>
            <person name="Lucas S."/>
            <person name="Lundell T."/>
            <person name="Martin R."/>
            <person name="McLaughlin D.J."/>
            <person name="Morgenstern I."/>
            <person name="Morin E."/>
            <person name="Murat C."/>
            <person name="Nagy L.G."/>
            <person name="Nolan M."/>
            <person name="Ohm R.A."/>
            <person name="Patyshakuliyeva A."/>
            <person name="Rokas A."/>
            <person name="Ruiz-Duenas F.J."/>
            <person name="Sabat G."/>
            <person name="Salamov A."/>
            <person name="Samejima M."/>
            <person name="Schmutz J."/>
            <person name="Slot J.C."/>
            <person name="St John F."/>
            <person name="Stenlid J."/>
            <person name="Sun H."/>
            <person name="Sun S."/>
            <person name="Syed K."/>
            <person name="Tsang A."/>
            <person name="Wiebenga A."/>
            <person name="Young D."/>
            <person name="Pisabarro A."/>
            <person name="Eastwood D.C."/>
            <person name="Martin F."/>
            <person name="Cullen D."/>
            <person name="Grigoriev I.V."/>
            <person name="Hibbett D.S."/>
        </authorList>
    </citation>
    <scope>NUCLEOTIDE SEQUENCE [LARGE SCALE GENOMIC DNA]</scope>
    <source>
        <strain evidence="9">RWD-64-598 SS2</strain>
    </source>
</reference>
<dbReference type="OrthoDB" id="5588663at2759"/>
<keyword evidence="2 8" id="KW-0378">Hydrolase</keyword>
<gene>
    <name evidence="8" type="ORF">CONPUDRAFT_145475</name>
</gene>
<dbReference type="SUPFAM" id="SSF53474">
    <property type="entry name" value="alpha/beta-Hydrolases"/>
    <property type="match status" value="2"/>
</dbReference>
<dbReference type="Proteomes" id="UP000053558">
    <property type="component" value="Unassembled WGS sequence"/>
</dbReference>
<feature type="coiled-coil region" evidence="4">
    <location>
        <begin position="859"/>
        <end position="886"/>
    </location>
</feature>
<feature type="signal peptide" evidence="6">
    <location>
        <begin position="1"/>
        <end position="20"/>
    </location>
</feature>
<accession>A0A5M3MFU1</accession>
<feature type="domain" description="DNA-directed DNA polymerase family A palm" evidence="7">
    <location>
        <begin position="1573"/>
        <end position="1806"/>
    </location>
</feature>
<dbReference type="PANTHER" id="PTHR10267:SF0">
    <property type="entry name" value="DNA POLYMERASE SUBUNIT GAMMA-1"/>
    <property type="match status" value="1"/>
</dbReference>
<dbReference type="InterPro" id="IPR029058">
    <property type="entry name" value="AB_hydrolase_fold"/>
</dbReference>
<evidence type="ECO:0000313" key="9">
    <source>
        <dbReference type="Proteomes" id="UP000053558"/>
    </source>
</evidence>
<dbReference type="Pfam" id="PF00476">
    <property type="entry name" value="DNA_pol_A"/>
    <property type="match status" value="1"/>
</dbReference>
<evidence type="ECO:0000256" key="2">
    <source>
        <dbReference type="ARBA" id="ARBA00022801"/>
    </source>
</evidence>
<keyword evidence="9" id="KW-1185">Reference proteome</keyword>
<dbReference type="GO" id="GO:0008408">
    <property type="term" value="F:3'-5' exonuclease activity"/>
    <property type="evidence" value="ECO:0007669"/>
    <property type="project" value="TreeGrafter"/>
</dbReference>
<dbReference type="Pfam" id="PF18136">
    <property type="entry name" value="DNApol_Exo"/>
    <property type="match status" value="1"/>
</dbReference>
<dbReference type="EMBL" id="JH711582">
    <property type="protein sequence ID" value="EIW78129.1"/>
    <property type="molecule type" value="Genomic_DNA"/>
</dbReference>
<dbReference type="KEGG" id="cput:CONPUDRAFT_145475"/>
<dbReference type="InterPro" id="IPR019826">
    <property type="entry name" value="Carboxylesterase_B_AS"/>
</dbReference>
<dbReference type="PROSITE" id="PS00941">
    <property type="entry name" value="CARBOXYLESTERASE_B_2"/>
    <property type="match status" value="2"/>
</dbReference>
<feature type="compositionally biased region" description="Polar residues" evidence="5">
    <location>
        <begin position="1962"/>
        <end position="1972"/>
    </location>
</feature>
<dbReference type="SUPFAM" id="SSF53098">
    <property type="entry name" value="Ribonuclease H-like"/>
    <property type="match status" value="1"/>
</dbReference>
<evidence type="ECO:0000313" key="8">
    <source>
        <dbReference type="EMBL" id="EIW78129.1"/>
    </source>
</evidence>
<dbReference type="InterPro" id="IPR041336">
    <property type="entry name" value="DNApol_Exo"/>
</dbReference>
<dbReference type="PRINTS" id="PR00867">
    <property type="entry name" value="DNAPOLG"/>
</dbReference>
<evidence type="ECO:0000259" key="7">
    <source>
        <dbReference type="SMART" id="SM00482"/>
    </source>
</evidence>
<feature type="region of interest" description="Disordered" evidence="5">
    <location>
        <begin position="581"/>
        <end position="604"/>
    </location>
</feature>
<comment type="similarity">
    <text evidence="1">Belongs to the type-B carboxylesterase/lipase family.</text>
</comment>
<dbReference type="InterPro" id="IPR002297">
    <property type="entry name" value="DNA-dir_DNA_pol_A_mt"/>
</dbReference>
<dbReference type="PROSITE" id="PS00122">
    <property type="entry name" value="CARBOXYLESTERASE_B_1"/>
    <property type="match status" value="2"/>
</dbReference>
<evidence type="ECO:0000256" key="4">
    <source>
        <dbReference type="SAM" id="Coils"/>
    </source>
</evidence>
<dbReference type="Gene3D" id="3.40.50.1820">
    <property type="entry name" value="alpha/beta hydrolase"/>
    <property type="match status" value="2"/>
</dbReference>
<dbReference type="GO" id="GO:0003887">
    <property type="term" value="F:DNA-directed DNA polymerase activity"/>
    <property type="evidence" value="ECO:0007669"/>
    <property type="project" value="InterPro"/>
</dbReference>
<proteinExistence type="inferred from homology"/>
<protein>
    <recommendedName>
        <fullName evidence="3">Mitochondrial DNA polymerase catalytic subunit</fullName>
    </recommendedName>
</protein>
<feature type="region of interest" description="Disordered" evidence="5">
    <location>
        <begin position="1417"/>
        <end position="1437"/>
    </location>
</feature>
<dbReference type="GO" id="GO:0003677">
    <property type="term" value="F:DNA binding"/>
    <property type="evidence" value="ECO:0007669"/>
    <property type="project" value="InterPro"/>
</dbReference>
<sequence length="2653" mass="287998">MYWRSFSLAALLPALATVRAQSSGPTVDLDYATYQGATNSSTNISSFLGISYAAPPTGDLRFQAPQAPAVVSGVQQATAQPNECYQAPTGNASTSAFPYGYADSSAVGASMRRRDVVQSEDCLYLNVYTPADLSSFTSASLPVLVWIHGGGYIAGGASSFDGADIVQESANGLVVVIIQYRLGVFGFLSGNEVVSGGGALNAGLLDQTYALQWVQSQISKFGGDPSQVTIWGESAGAGSVLQHIIANGGNTQPPLFHAAMTSSTFLPSQYAYNDTVPEALFAFFANGTGCSTSSTPLACIRNAPVDTLESLNNQANVNGFYGTFVTVPVIDYKLIVERPIVTLQRGSVNGDVLLAITNSHEGNVFVNYAETLNTTAYVENLFPLLPESGVQQVVSAYANYTVGPGGGADVGDVLGQAIGIMGESIFYCPSYYLLAAFSKSNKSAWKGTFAIPDGFHGSDIPYYFVNQGPAVDNATFIASFSGAFTGVALAGTPDDHPTDASITPEWSTWSTGEMEVVFNTTETGDANVYASTTDAVYPGIVERCNVWQGLGQYTGQQTQRWIHNSQPVRAQKQLLPQPIPVRIRQPTPHNDVVVPKPERKPTRHVKRNQLGVQMLSRELHAQIFPHKPFSAPSPAFVRIAEEHLQMHGLDPDQGSVLPDTGFQLPPLQGTSIDEHFFAIGARAAQPWMDMAHDLARAELAPRPAPEQWAVQAGWTRYTRRGDGEEGFEAERVPFPQRADGTAETALVFDVETMPKYHPYAVMACAASPHAWYAWISPWLLAQSSSSSDAVSIEDEKHLIPFGDPAVPRVIVGHNVSYDRARMREEYSLDGTETRFLDTMSLHVATSGISSHQRPAWMKYRKDKAHARELERKAEALEAIQDVLRDLGVDEEEWEGNEEDHIVAEEGRKHPRRKLDDDKRRELERIRDEIQASLPQLSSAELDEGEAAAIVDADADADEGEGSEKVSKRWEDITSANSLADVAKLHCGIAVDKELRSDFMTHAPAQIRADVRRYLGYCANDVGVTHAVYARVLPTFRQRCPSPVSFAGVLTMGSSFLTVNESWEAYIADAERAYRELERGIKKRLVELAEEARELFGREGEGERWREDPWLAQLDWTPKVAGKSRGVGVVVSSEGESVKDLRVSQSQPDASSKGHLKTTTTTQPRWYRDLLRSGPFSPASVNRVIPYLLEMTLDGHPLIYTKDEKWHYLDDAGEMQRLPTAKQKVLCVLSASHGTPSLKTGQMSASDVDLAKAISAGDRSEAVERKVLALAKAKAEGGAKWRRDRGPWLGQLDWKPVDVAVAEGKSASAFAVASSTKKSGAKSAESKVYWPKWYWDLAKPKKDMLPGTLDITVRNRLAPLLLRLSWLGFPLFHSREHGWMFRVPTGASAANGDGKGFETRLTPLEFFDPADEHLKAQTAPRFGGTGDATDAESSSSVANPAGGRFRFYKLPHKDGEKANVGSPLAKTFGKYARDGTLASPWEAAKDALDMNARCSYWISARDRIINQMVVWDDKKTTMGFDSASPTSAAAEGATEEGQKWGMILPQVVAMGTVTRRAIEKTWLTASNAKKDRVGSELKAMVRAPPGYSIVGADVDSEELWISSCMGDAQFGLHGATALGWMTLEGTKAAGTDLHSKTASILGISRDQAKVFNYSRIYGAGMRHAVLSLLQANAGMSQEEAQRLAENLYASTKGKNTHRGDLFGRKFWFGGTESFVFNKLEEIALSERPTTPALGCGITHALSREYLPETFGGDYMTSRINWVVQSSGVDYLHLLIVAMDYLVRAYGIKARYLLSVHDELRYLVADRDRYRAALALQIANVWTRSLFAYKLGMDDLPQGVAFFSSVDVDRVLRKEVDMPCVTPSQLSPIPPGESLNIIQTLEKTHGGSLWPVDTSGAERRTGGAQSVARAEGYVPPDCMKHRAESAGFLRAQATNDFSELKHHAEQAASKTFEGGIGGPRASSRFGNSKRTSAKSGGGKSRSTAPVVDQHWDVVQEVLRSGCYNCRSLGAQIGAICWDGFIGPLAPSCLIPMSSKTRQRAEDEETLLPSPQQQSSSGWHEYPPADSADSYGPAPGATKVPRWFRKRAFVVAAVLVLVLLLGSFNARRARKSKLKTAVVDVGYTKYEGMVHSSSGVASFIGMRYAAPPVGELRWAPPQPPPRQLPVKVTPATAPGNECFQGSKANGRVNPVLNASEIPLPPLSPVNENSMSEDCLFLNVFSPALPGYTNDVVGNGLPVIVWIHGGGYVAGSTRGYPGTDIVALTEGRPTNEKVVVVTVQYRLGLFGFLAGARVREGGGEYNVGLLDQRYALEWVQSHIAKFGGDPGKVTIWGESAGAGSVLQQVLVGPAGESGKQLFRGAITSSTFLPSQYEHDHQIPEMWLDVVLRGAGCAQASKTAALACLRKAPSSTLAELNAALCDVGFSGTFVFVPVVDGTLIPDRPSAIIKAQRENSAAQVPLLVITNTHDGDNFVDDGLVSSLGNLNAYVENLFPTLPQAELAKAVGMYTRADPKAGDLYRARRLHGDAIFICPSYALLTGWKERAWKGEFAVPPARHADDIRYYFTSWGNPNKAFSEIFSGAFIAHARALDPNVRPDRKYVPLWAPWTEGGRSEMVFNVTGEGTPDVCEGKSDAGLLERCSGKELESIPASEGVSVKK</sequence>
<dbReference type="InterPro" id="IPR002018">
    <property type="entry name" value="CarbesteraseB"/>
</dbReference>
<dbReference type="GO" id="GO:0005760">
    <property type="term" value="C:gamma DNA polymerase complex"/>
    <property type="evidence" value="ECO:0007669"/>
    <property type="project" value="InterPro"/>
</dbReference>
<dbReference type="Gene3D" id="1.10.150.20">
    <property type="entry name" value="5' to 3' exonuclease, C-terminal subdomain"/>
    <property type="match status" value="1"/>
</dbReference>
<keyword evidence="6" id="KW-0732">Signal</keyword>
<evidence type="ECO:0000256" key="3">
    <source>
        <dbReference type="ARBA" id="ARBA00031966"/>
    </source>
</evidence>
<dbReference type="PANTHER" id="PTHR10267">
    <property type="entry name" value="DNA POLYMERASE SUBUNIT GAMMA-1"/>
    <property type="match status" value="1"/>
</dbReference>
<name>A0A5M3MFU1_CONPW</name>
<dbReference type="InterPro" id="IPR043502">
    <property type="entry name" value="DNA/RNA_pol_sf"/>
</dbReference>
<comment type="caution">
    <text evidence="8">The sequence shown here is derived from an EMBL/GenBank/DDBJ whole genome shotgun (WGS) entry which is preliminary data.</text>
</comment>
<evidence type="ECO:0000256" key="1">
    <source>
        <dbReference type="ARBA" id="ARBA00005964"/>
    </source>
</evidence>
<dbReference type="Pfam" id="PF00135">
    <property type="entry name" value="COesterase"/>
    <property type="match status" value="2"/>
</dbReference>
<dbReference type="GeneID" id="19202067"/>
<feature type="chain" id="PRO_5024365946" description="Mitochondrial DNA polymerase catalytic subunit" evidence="6">
    <location>
        <begin position="21"/>
        <end position="2653"/>
    </location>
</feature>
<organism evidence="8 9">
    <name type="scientific">Coniophora puteana (strain RWD-64-598)</name>
    <name type="common">Brown rot fungus</name>
    <dbReference type="NCBI Taxonomy" id="741705"/>
    <lineage>
        <taxon>Eukaryota</taxon>
        <taxon>Fungi</taxon>
        <taxon>Dikarya</taxon>
        <taxon>Basidiomycota</taxon>
        <taxon>Agaricomycotina</taxon>
        <taxon>Agaricomycetes</taxon>
        <taxon>Agaricomycetidae</taxon>
        <taxon>Boletales</taxon>
        <taxon>Coniophorineae</taxon>
        <taxon>Coniophoraceae</taxon>
        <taxon>Coniophora</taxon>
    </lineage>
</organism>
<feature type="region of interest" description="Disordered" evidence="5">
    <location>
        <begin position="1886"/>
        <end position="1907"/>
    </location>
</feature>
<keyword evidence="4" id="KW-0175">Coiled coil</keyword>
<dbReference type="SMART" id="SM00482">
    <property type="entry name" value="POLAc"/>
    <property type="match status" value="1"/>
</dbReference>
<dbReference type="InterPro" id="IPR012337">
    <property type="entry name" value="RNaseH-like_sf"/>
</dbReference>
<feature type="region of interest" description="Disordered" evidence="5">
    <location>
        <begin position="1137"/>
        <end position="1159"/>
    </location>
</feature>
<dbReference type="InterPro" id="IPR001098">
    <property type="entry name" value="DNA-dir_DNA_pol_A_palm_dom"/>
</dbReference>
<dbReference type="Gene3D" id="3.30.420.390">
    <property type="match status" value="2"/>
</dbReference>
<feature type="compositionally biased region" description="Basic and acidic residues" evidence="5">
    <location>
        <begin position="898"/>
        <end position="918"/>
    </location>
</feature>
<dbReference type="GO" id="GO:0006264">
    <property type="term" value="P:mitochondrial DNA replication"/>
    <property type="evidence" value="ECO:0007669"/>
    <property type="project" value="TreeGrafter"/>
</dbReference>
<dbReference type="SUPFAM" id="SSF56672">
    <property type="entry name" value="DNA/RNA polymerases"/>
    <property type="match status" value="1"/>
</dbReference>
<feature type="region of interest" description="Disordered" evidence="5">
    <location>
        <begin position="890"/>
        <end position="918"/>
    </location>
</feature>
<feature type="region of interest" description="Disordered" evidence="5">
    <location>
        <begin position="2037"/>
        <end position="2070"/>
    </location>
</feature>